<proteinExistence type="predicted"/>
<comment type="caution">
    <text evidence="1">The sequence shown here is derived from an EMBL/GenBank/DDBJ whole genome shotgun (WGS) entry which is preliminary data.</text>
</comment>
<dbReference type="Proteomes" id="UP001433508">
    <property type="component" value="Unassembled WGS sequence"/>
</dbReference>
<gene>
    <name evidence="1" type="ORF">V1525DRAFT_459619</name>
</gene>
<accession>A0ACC3SRM1</accession>
<organism evidence="1 2">
    <name type="scientific">Lipomyces kononenkoae</name>
    <name type="common">Yeast</name>
    <dbReference type="NCBI Taxonomy" id="34357"/>
    <lineage>
        <taxon>Eukaryota</taxon>
        <taxon>Fungi</taxon>
        <taxon>Dikarya</taxon>
        <taxon>Ascomycota</taxon>
        <taxon>Saccharomycotina</taxon>
        <taxon>Lipomycetes</taxon>
        <taxon>Lipomycetales</taxon>
        <taxon>Lipomycetaceae</taxon>
        <taxon>Lipomyces</taxon>
    </lineage>
</organism>
<evidence type="ECO:0000313" key="2">
    <source>
        <dbReference type="Proteomes" id="UP001433508"/>
    </source>
</evidence>
<protein>
    <submittedName>
        <fullName evidence="1">Uncharacterized protein</fullName>
    </submittedName>
</protein>
<keyword evidence="2" id="KW-1185">Reference proteome</keyword>
<dbReference type="EMBL" id="MU971503">
    <property type="protein sequence ID" value="KAK9234190.1"/>
    <property type="molecule type" value="Genomic_DNA"/>
</dbReference>
<sequence length="135" mass="15312">MDDAVVNEDVDAYFIENICIEEEVGWDNGDIAEKLEKNPTLQRSRAKEKISAIKENLLNALRLYYTDLLKGKGKVETSLRIARSTFQNRGTYMARVIRGWAKPFAKPGSLPPHSERCMHKKQQSALALNTSEACR</sequence>
<evidence type="ECO:0000313" key="1">
    <source>
        <dbReference type="EMBL" id="KAK9234190.1"/>
    </source>
</evidence>
<name>A0ACC3SRM1_LIPKO</name>
<reference evidence="2" key="1">
    <citation type="journal article" date="2024" name="Front. Bioeng. Biotechnol.">
        <title>Genome-scale model development and genomic sequencing of the oleaginous clade Lipomyces.</title>
        <authorList>
            <person name="Czajka J.J."/>
            <person name="Han Y."/>
            <person name="Kim J."/>
            <person name="Mondo S.J."/>
            <person name="Hofstad B.A."/>
            <person name="Robles A."/>
            <person name="Haridas S."/>
            <person name="Riley R."/>
            <person name="LaButti K."/>
            <person name="Pangilinan J."/>
            <person name="Andreopoulos W."/>
            <person name="Lipzen A."/>
            <person name="Yan J."/>
            <person name="Wang M."/>
            <person name="Ng V."/>
            <person name="Grigoriev I.V."/>
            <person name="Spatafora J.W."/>
            <person name="Magnuson J.K."/>
            <person name="Baker S.E."/>
            <person name="Pomraning K.R."/>
        </authorList>
    </citation>
    <scope>NUCLEOTIDE SEQUENCE [LARGE SCALE GENOMIC DNA]</scope>
    <source>
        <strain evidence="2">CBS 7786</strain>
    </source>
</reference>